<dbReference type="GO" id="GO:0005634">
    <property type="term" value="C:nucleus"/>
    <property type="evidence" value="ECO:0007669"/>
    <property type="project" value="TreeGrafter"/>
</dbReference>
<dbReference type="AlphaFoldDB" id="N6UC30"/>
<dbReference type="HOGENOM" id="CLU_013817_2_1_1"/>
<keyword evidence="1" id="KW-0819">tRNA processing</keyword>
<evidence type="ECO:0000313" key="3">
    <source>
        <dbReference type="EMBL" id="ENN78191.1"/>
    </source>
</evidence>
<dbReference type="GO" id="GO:0005737">
    <property type="term" value="C:cytoplasm"/>
    <property type="evidence" value="ECO:0007669"/>
    <property type="project" value="TreeGrafter"/>
</dbReference>
<organism evidence="3">
    <name type="scientific">Dendroctonus ponderosae</name>
    <name type="common">Mountain pine beetle</name>
    <dbReference type="NCBI Taxonomy" id="77166"/>
    <lineage>
        <taxon>Eukaryota</taxon>
        <taxon>Metazoa</taxon>
        <taxon>Ecdysozoa</taxon>
        <taxon>Arthropoda</taxon>
        <taxon>Hexapoda</taxon>
        <taxon>Insecta</taxon>
        <taxon>Pterygota</taxon>
        <taxon>Neoptera</taxon>
        <taxon>Endopterygota</taxon>
        <taxon>Coleoptera</taxon>
        <taxon>Polyphaga</taxon>
        <taxon>Cucujiformia</taxon>
        <taxon>Curculionidae</taxon>
        <taxon>Scolytinae</taxon>
        <taxon>Dendroctonus</taxon>
    </lineage>
</organism>
<feature type="non-terminal residue" evidence="3">
    <location>
        <position position="1"/>
    </location>
</feature>
<dbReference type="OrthoDB" id="3180714at2759"/>
<protein>
    <submittedName>
        <fullName evidence="3">Uncharacterized protein</fullName>
    </submittedName>
</protein>
<name>N6UC30_DENPD</name>
<sequence length="347" mass="38188">MSSPKRIKLAANRQTSRGMHPVLPDELTEDSPLVAVFVGKIKDPKTTSKVVLSLNSCLPVAELTHLKRVRCGEVLLFPAESFALDQVHEFLEAKGFDVQLLSKEVRIVSVARIAPKTKKQHTRVHAFWPCNFHSDKYIEKLSTNTLYTSTEIAQHENYMKMAILVATTAAKLSLSRQLLGVVIVDPKIPSVVALGFSEAHENPCRHAPMVAIDNVAKTQNGGVSTSYEPPQDKSALNLSGFHPQLLSVIKATFPNGSLGSSWFKGKSALEEPSEGPYLCTNYYAYSTHEPCVMCAMALVHSRVKRVFYGVKSSNGGLGTLCKVHAVKDLNHHYEVFAELCLDECKAL</sequence>
<accession>N6UC30</accession>
<dbReference type="PROSITE" id="PS51747">
    <property type="entry name" value="CYT_DCMP_DEAMINASES_2"/>
    <property type="match status" value="1"/>
</dbReference>
<dbReference type="InterPro" id="IPR016193">
    <property type="entry name" value="Cytidine_deaminase-like"/>
</dbReference>
<dbReference type="GO" id="GO:0052717">
    <property type="term" value="F:tRNA-specific adenosine-34 deaminase activity"/>
    <property type="evidence" value="ECO:0007669"/>
    <property type="project" value="TreeGrafter"/>
</dbReference>
<dbReference type="OMA" id="QHWPTSF"/>
<evidence type="ECO:0000256" key="2">
    <source>
        <dbReference type="ARBA" id="ARBA00038160"/>
    </source>
</evidence>
<reference evidence="3" key="1">
    <citation type="journal article" date="2013" name="Genome Biol.">
        <title>Draft genome of the mountain pine beetle, Dendroctonus ponderosae Hopkins, a major forest pest.</title>
        <authorList>
            <person name="Keeling C.I."/>
            <person name="Yuen M.M."/>
            <person name="Liao N.Y."/>
            <person name="Docking T.R."/>
            <person name="Chan S.K."/>
            <person name="Taylor G.A."/>
            <person name="Palmquist D.L."/>
            <person name="Jackman S.D."/>
            <person name="Nguyen A."/>
            <person name="Li M."/>
            <person name="Henderson H."/>
            <person name="Janes J.K."/>
            <person name="Zhao Y."/>
            <person name="Pandoh P."/>
            <person name="Moore R."/>
            <person name="Sperling F.A."/>
            <person name="Huber D.P."/>
            <person name="Birol I."/>
            <person name="Jones S.J."/>
            <person name="Bohlmann J."/>
        </authorList>
    </citation>
    <scope>NUCLEOTIDE SEQUENCE</scope>
</reference>
<gene>
    <name evidence="3" type="ORF">YQE_05343</name>
</gene>
<dbReference type="CDD" id="cd01285">
    <property type="entry name" value="nucleoside_deaminase"/>
    <property type="match status" value="1"/>
</dbReference>
<comment type="similarity">
    <text evidence="2">Belongs to the cytidine and deoxycytidylate deaminase family. ADAT3 subfamily.</text>
</comment>
<dbReference type="SUPFAM" id="SSF53927">
    <property type="entry name" value="Cytidine deaminase-like"/>
    <property type="match status" value="1"/>
</dbReference>
<dbReference type="EMBL" id="KB740923">
    <property type="protein sequence ID" value="ENN78191.1"/>
    <property type="molecule type" value="Genomic_DNA"/>
</dbReference>
<dbReference type="GO" id="GO:0008033">
    <property type="term" value="P:tRNA processing"/>
    <property type="evidence" value="ECO:0007669"/>
    <property type="project" value="UniProtKB-KW"/>
</dbReference>
<dbReference type="InterPro" id="IPR002125">
    <property type="entry name" value="CMP_dCMP_dom"/>
</dbReference>
<dbReference type="Pfam" id="PF00383">
    <property type="entry name" value="dCMP_cyt_deam_1"/>
    <property type="match status" value="1"/>
</dbReference>
<dbReference type="PANTHER" id="PTHR11079:SF156">
    <property type="entry name" value="INACTIVE TRNA-SPECIFIC ADENOSINE DEAMINASE-LIKE PROTEIN 3-RELATED"/>
    <property type="match status" value="1"/>
</dbReference>
<evidence type="ECO:0000256" key="1">
    <source>
        <dbReference type="ARBA" id="ARBA00022694"/>
    </source>
</evidence>
<dbReference type="PANTHER" id="PTHR11079">
    <property type="entry name" value="CYTOSINE DEAMINASE FAMILY MEMBER"/>
    <property type="match status" value="1"/>
</dbReference>
<proteinExistence type="inferred from homology"/>
<dbReference type="Gene3D" id="3.40.140.10">
    <property type="entry name" value="Cytidine Deaminase, domain 2"/>
    <property type="match status" value="1"/>
</dbReference>